<evidence type="ECO:0000313" key="3">
    <source>
        <dbReference type="EMBL" id="MDD0815745.1"/>
    </source>
</evidence>
<dbReference type="InterPro" id="IPR029069">
    <property type="entry name" value="HotDog_dom_sf"/>
</dbReference>
<feature type="domain" description="Acyl-CoA thioesterase-like N-terminal HotDog" evidence="1">
    <location>
        <begin position="28"/>
        <end position="113"/>
    </location>
</feature>
<dbReference type="Proteomes" id="UP001528672">
    <property type="component" value="Unassembled WGS sequence"/>
</dbReference>
<keyword evidence="4" id="KW-1185">Reference proteome</keyword>
<proteinExistence type="predicted"/>
<evidence type="ECO:0000259" key="1">
    <source>
        <dbReference type="Pfam" id="PF13622"/>
    </source>
</evidence>
<dbReference type="InterPro" id="IPR042171">
    <property type="entry name" value="Acyl-CoA_hotdog"/>
</dbReference>
<gene>
    <name evidence="3" type="ORF">PSQ39_13995</name>
</gene>
<dbReference type="InterPro" id="IPR049450">
    <property type="entry name" value="ACOT8-like_C"/>
</dbReference>
<reference evidence="3 4" key="1">
    <citation type="submission" date="2023-02" db="EMBL/GenBank/DDBJ databases">
        <title>Bacterial whole genome sequence for Curvibacter sp. HBC28.</title>
        <authorList>
            <person name="Le V."/>
            <person name="Ko S.-R."/>
            <person name="Ahn C.-Y."/>
            <person name="Oh H.-M."/>
        </authorList>
    </citation>
    <scope>NUCLEOTIDE SEQUENCE [LARGE SCALE GENOMIC DNA]</scope>
    <source>
        <strain evidence="3 4">HBC28</strain>
    </source>
</reference>
<feature type="domain" description="Acyl-CoA thioesterase-like C-terminal" evidence="2">
    <location>
        <begin position="134"/>
        <end position="272"/>
    </location>
</feature>
<dbReference type="EMBL" id="JAQSIO010000004">
    <property type="protein sequence ID" value="MDD0815745.1"/>
    <property type="molecule type" value="Genomic_DNA"/>
</dbReference>
<dbReference type="Pfam" id="PF20789">
    <property type="entry name" value="4HBT_3C"/>
    <property type="match status" value="1"/>
</dbReference>
<accession>A0ABT5MKK0</accession>
<dbReference type="RefSeq" id="WP_273927429.1">
    <property type="nucleotide sequence ID" value="NZ_JAQSIO010000004.1"/>
</dbReference>
<organism evidence="3 4">
    <name type="scientific">Curvibacter microcysteis</name>
    <dbReference type="NCBI Taxonomy" id="3026419"/>
    <lineage>
        <taxon>Bacteria</taxon>
        <taxon>Pseudomonadati</taxon>
        <taxon>Pseudomonadota</taxon>
        <taxon>Betaproteobacteria</taxon>
        <taxon>Burkholderiales</taxon>
        <taxon>Comamonadaceae</taxon>
        <taxon>Curvibacter</taxon>
    </lineage>
</organism>
<name>A0ABT5MKK0_9BURK</name>
<dbReference type="Gene3D" id="2.40.160.210">
    <property type="entry name" value="Acyl-CoA thioesterase, double hotdog domain"/>
    <property type="match status" value="1"/>
</dbReference>
<dbReference type="SUPFAM" id="SSF54637">
    <property type="entry name" value="Thioesterase/thiol ester dehydrase-isomerase"/>
    <property type="match status" value="2"/>
</dbReference>
<evidence type="ECO:0000259" key="2">
    <source>
        <dbReference type="Pfam" id="PF20789"/>
    </source>
</evidence>
<dbReference type="Pfam" id="PF13622">
    <property type="entry name" value="4HBT_3"/>
    <property type="match status" value="1"/>
</dbReference>
<comment type="caution">
    <text evidence="3">The sequence shown here is derived from an EMBL/GenBank/DDBJ whole genome shotgun (WGS) entry which is preliminary data.</text>
</comment>
<evidence type="ECO:0000313" key="4">
    <source>
        <dbReference type="Proteomes" id="UP001528672"/>
    </source>
</evidence>
<sequence length="275" mass="30014">MSSHPLDTALKLAPSASAAGHYTGQSSPAYWNMVGPFGGTTAATLLEAVLRHPDLLGEPLSLTVNYAGAVSAGEFEVQAQPVRTNRSTQHWVITQLQKDADGQPVVCTTATAVTAARRETWSVSDAPMPQVPPPEEVPRLDLARAVEWINRYEMRPVAGVIPQQWDGSGDSSLSQLWMRDQPPRPLDFCALAAMADIFFPRVWLRRATRVPAGTVSITTYFHVGLAELAATGPGYLLGQARAQEFRNGFFDQTAQLWNQAGQLLVSTHQVVYFKE</sequence>
<dbReference type="InterPro" id="IPR049449">
    <property type="entry name" value="TesB_ACOT8-like_N"/>
</dbReference>
<protein>
    <submittedName>
        <fullName evidence="3">Thioesterase family protein</fullName>
    </submittedName>
</protein>